<dbReference type="InterPro" id="IPR057649">
    <property type="entry name" value="PUB62-63_C"/>
</dbReference>
<name>A0A3S4NM90_9MAGN</name>
<evidence type="ECO:0000313" key="6">
    <source>
        <dbReference type="Proteomes" id="UP000283530"/>
    </source>
</evidence>
<evidence type="ECO:0000259" key="4">
    <source>
        <dbReference type="PROSITE" id="PS51698"/>
    </source>
</evidence>
<dbReference type="UniPathway" id="UPA00143"/>
<comment type="pathway">
    <text evidence="1">Protein modification; protein ubiquitination.</text>
</comment>
<feature type="domain" description="U-box" evidence="4">
    <location>
        <begin position="264"/>
        <end position="336"/>
    </location>
</feature>
<evidence type="ECO:0000313" key="5">
    <source>
        <dbReference type="EMBL" id="RWR79045.1"/>
    </source>
</evidence>
<evidence type="ECO:0000256" key="2">
    <source>
        <dbReference type="ARBA" id="ARBA00022679"/>
    </source>
</evidence>
<dbReference type="Pfam" id="PF23112">
    <property type="entry name" value="PUB62-63_C"/>
    <property type="match status" value="1"/>
</dbReference>
<dbReference type="SUPFAM" id="SSF57850">
    <property type="entry name" value="RING/U-box"/>
    <property type="match status" value="1"/>
</dbReference>
<feature type="compositionally biased region" description="Polar residues" evidence="3">
    <location>
        <begin position="98"/>
        <end position="109"/>
    </location>
</feature>
<reference evidence="5 6" key="1">
    <citation type="journal article" date="2019" name="Nat. Plants">
        <title>Stout camphor tree genome fills gaps in understanding of flowering plant genome evolution.</title>
        <authorList>
            <person name="Chaw S.M."/>
            <person name="Liu Y.C."/>
            <person name="Wu Y.W."/>
            <person name="Wang H.Y."/>
            <person name="Lin C.I."/>
            <person name="Wu C.S."/>
            <person name="Ke H.M."/>
            <person name="Chang L.Y."/>
            <person name="Hsu C.Y."/>
            <person name="Yang H.T."/>
            <person name="Sudianto E."/>
            <person name="Hsu M.H."/>
            <person name="Wu K.P."/>
            <person name="Wang L.N."/>
            <person name="Leebens-Mack J.H."/>
            <person name="Tsai I.J."/>
        </authorList>
    </citation>
    <scope>NUCLEOTIDE SEQUENCE [LARGE SCALE GENOMIC DNA]</scope>
    <source>
        <strain evidence="6">cv. Chaw 1501</strain>
        <tissue evidence="5">Young leaves</tissue>
    </source>
</reference>
<evidence type="ECO:0000256" key="1">
    <source>
        <dbReference type="ARBA" id="ARBA00004906"/>
    </source>
</evidence>
<dbReference type="InterPro" id="IPR013083">
    <property type="entry name" value="Znf_RING/FYVE/PHD"/>
</dbReference>
<dbReference type="PANTHER" id="PTHR33644:SF5">
    <property type="entry name" value="U-BOX DOMAIN-CONTAINING PROTEIN 62"/>
    <property type="match status" value="1"/>
</dbReference>
<dbReference type="PROSITE" id="PS51698">
    <property type="entry name" value="U_BOX"/>
    <property type="match status" value="1"/>
</dbReference>
<dbReference type="GO" id="GO:0004842">
    <property type="term" value="F:ubiquitin-protein transferase activity"/>
    <property type="evidence" value="ECO:0007669"/>
    <property type="project" value="InterPro"/>
</dbReference>
<dbReference type="AlphaFoldDB" id="A0A3S4NM90"/>
<feature type="region of interest" description="Disordered" evidence="3">
    <location>
        <begin position="30"/>
        <end position="53"/>
    </location>
</feature>
<dbReference type="PANTHER" id="PTHR33644">
    <property type="entry name" value="U-BOX DOMAIN-CONTAINING PROTEIN 62-RELATED"/>
    <property type="match status" value="1"/>
</dbReference>
<gene>
    <name evidence="5" type="ORF">CKAN_00760200</name>
</gene>
<feature type="region of interest" description="Disordered" evidence="3">
    <location>
        <begin position="82"/>
        <end position="184"/>
    </location>
</feature>
<keyword evidence="2" id="KW-0808">Transferase</keyword>
<keyword evidence="6" id="KW-1185">Reference proteome</keyword>
<dbReference type="Proteomes" id="UP000283530">
    <property type="component" value="Unassembled WGS sequence"/>
</dbReference>
<sequence length="447" mass="49400">MVSEDMDLVPPQQRMENGLNSQMVFQDDSLQYCSGGGASQHPGGDPGRKPRVAMSGFMNDKLFTLDQRERYFRMQGAELRRSIYDSPGHPPRERPDNQDWNAHGSTETPSGDGTEGDEEDDEDDEEDDDDDEGDGEVDGLVVADEGNKNNNSSGSVQSSSEKIRNEKAHLSKSQSSFGPSRRVLVKDNGGIHSLNNFRGTLSEQHQQGRMNHYDNAIAIAEPDLYYQMLQGQDGATLAQKEIGGENGCGTGRKDTTFPIESGDSLRMILSDPITGTLMDDAMILTCGHSFGSVGLQHVLRMKSCCTCSKSVSEDSVSPNLALRSAVQAFRREEELQSSKASKRRRERLEQDKCSYGDPFPMDISRGKGVQFPFAVTDRVIIRGNKRTPQRFVGREAVVTTQCLNGWYVVKTLDNAESVKLQYRSLAKVPDNPASNMNSSKPITPNWL</sequence>
<feature type="compositionally biased region" description="Acidic residues" evidence="3">
    <location>
        <begin position="114"/>
        <end position="137"/>
    </location>
</feature>
<comment type="caution">
    <text evidence="5">The sequence shown here is derived from an EMBL/GenBank/DDBJ whole genome shotgun (WGS) entry which is preliminary data.</text>
</comment>
<evidence type="ECO:0000256" key="3">
    <source>
        <dbReference type="SAM" id="MobiDB-lite"/>
    </source>
</evidence>
<organism evidence="5 6">
    <name type="scientific">Cinnamomum micranthum f. kanehirae</name>
    <dbReference type="NCBI Taxonomy" id="337451"/>
    <lineage>
        <taxon>Eukaryota</taxon>
        <taxon>Viridiplantae</taxon>
        <taxon>Streptophyta</taxon>
        <taxon>Embryophyta</taxon>
        <taxon>Tracheophyta</taxon>
        <taxon>Spermatophyta</taxon>
        <taxon>Magnoliopsida</taxon>
        <taxon>Magnoliidae</taxon>
        <taxon>Laurales</taxon>
        <taxon>Lauraceae</taxon>
        <taxon>Cinnamomum</taxon>
    </lineage>
</organism>
<feature type="region of interest" description="Disordered" evidence="3">
    <location>
        <begin position="428"/>
        <end position="447"/>
    </location>
</feature>
<dbReference type="Gene3D" id="3.30.40.10">
    <property type="entry name" value="Zinc/RING finger domain, C3HC4 (zinc finger)"/>
    <property type="match status" value="1"/>
</dbReference>
<dbReference type="InterPro" id="IPR003613">
    <property type="entry name" value="Ubox_domain"/>
</dbReference>
<proteinExistence type="predicted"/>
<protein>
    <submittedName>
        <fullName evidence="5">U-box domain-containing protein 62 isoform X2</fullName>
    </submittedName>
</protein>
<dbReference type="GO" id="GO:0016567">
    <property type="term" value="P:protein ubiquitination"/>
    <property type="evidence" value="ECO:0007669"/>
    <property type="project" value="UniProtKB-UniPathway"/>
</dbReference>
<feature type="compositionally biased region" description="Polar residues" evidence="3">
    <location>
        <begin position="432"/>
        <end position="447"/>
    </location>
</feature>
<dbReference type="OrthoDB" id="667871at2759"/>
<feature type="compositionally biased region" description="Low complexity" evidence="3">
    <location>
        <begin position="138"/>
        <end position="160"/>
    </location>
</feature>
<accession>A0A3S4NM90</accession>
<dbReference type="EMBL" id="QPKB01000003">
    <property type="protein sequence ID" value="RWR79045.1"/>
    <property type="molecule type" value="Genomic_DNA"/>
</dbReference>